<protein>
    <recommendedName>
        <fullName evidence="3">TPR-like protein</fullName>
    </recommendedName>
</protein>
<reference evidence="2" key="1">
    <citation type="journal article" date="2018" name="Nat. Microbiol.">
        <title>Leveraging single-cell genomics to expand the fungal tree of life.</title>
        <authorList>
            <person name="Ahrendt S.R."/>
            <person name="Quandt C.A."/>
            <person name="Ciobanu D."/>
            <person name="Clum A."/>
            <person name="Salamov A."/>
            <person name="Andreopoulos B."/>
            <person name="Cheng J.F."/>
            <person name="Woyke T."/>
            <person name="Pelin A."/>
            <person name="Henrissat B."/>
            <person name="Reynolds N.K."/>
            <person name="Benny G.L."/>
            <person name="Smith M.E."/>
            <person name="James T.Y."/>
            <person name="Grigoriev I.V."/>
        </authorList>
    </citation>
    <scope>NUCLEOTIDE SEQUENCE [LARGE SCALE GENOMIC DNA]</scope>
    <source>
        <strain evidence="2">ATCC 52028</strain>
    </source>
</reference>
<dbReference type="OrthoDB" id="2095873at2759"/>
<evidence type="ECO:0000313" key="1">
    <source>
        <dbReference type="EMBL" id="RKP03487.1"/>
    </source>
</evidence>
<evidence type="ECO:0008006" key="3">
    <source>
        <dbReference type="Google" id="ProtNLM"/>
    </source>
</evidence>
<keyword evidence="2" id="KW-1185">Reference proteome</keyword>
<sequence>MDDRPAVKDALVSRIGFCPKDAVGWLYAARGFYKLRNYRATIEAVVPALRNERTRREAQHLLAFAFYYTNQLEAAVAAFSKSINLGNDTDWQPLVEICLDNPELKLI</sequence>
<proteinExistence type="predicted"/>
<dbReference type="AlphaFoldDB" id="A0A4P9XDB2"/>
<evidence type="ECO:0000313" key="2">
    <source>
        <dbReference type="Proteomes" id="UP000274922"/>
    </source>
</evidence>
<dbReference type="InterPro" id="IPR011990">
    <property type="entry name" value="TPR-like_helical_dom_sf"/>
</dbReference>
<accession>A0A4P9XDB2</accession>
<dbReference type="Gene3D" id="1.25.40.10">
    <property type="entry name" value="Tetratricopeptide repeat domain"/>
    <property type="match status" value="1"/>
</dbReference>
<organism evidence="1 2">
    <name type="scientific">Caulochytrium protostelioides</name>
    <dbReference type="NCBI Taxonomy" id="1555241"/>
    <lineage>
        <taxon>Eukaryota</taxon>
        <taxon>Fungi</taxon>
        <taxon>Fungi incertae sedis</taxon>
        <taxon>Chytridiomycota</taxon>
        <taxon>Chytridiomycota incertae sedis</taxon>
        <taxon>Chytridiomycetes</taxon>
        <taxon>Caulochytriales</taxon>
        <taxon>Caulochytriaceae</taxon>
        <taxon>Caulochytrium</taxon>
    </lineage>
</organism>
<gene>
    <name evidence="1" type="ORF">CXG81DRAFT_9447</name>
</gene>
<dbReference type="STRING" id="1555241.A0A4P9XDB2"/>
<dbReference type="EMBL" id="ML014122">
    <property type="protein sequence ID" value="RKP03487.1"/>
    <property type="molecule type" value="Genomic_DNA"/>
</dbReference>
<dbReference type="SUPFAM" id="SSF48452">
    <property type="entry name" value="TPR-like"/>
    <property type="match status" value="1"/>
</dbReference>
<dbReference type="Proteomes" id="UP000274922">
    <property type="component" value="Unassembled WGS sequence"/>
</dbReference>
<name>A0A4P9XDB2_9FUNG</name>